<comment type="caution">
    <text evidence="12">The sequence shown here is derived from an EMBL/GenBank/DDBJ whole genome shotgun (WGS) entry which is preliminary data.</text>
</comment>
<evidence type="ECO:0000313" key="13">
    <source>
        <dbReference type="Proteomes" id="UP000631114"/>
    </source>
</evidence>
<proteinExistence type="inferred from homology"/>
<evidence type="ECO:0000313" key="12">
    <source>
        <dbReference type="EMBL" id="KAF9589057.1"/>
    </source>
</evidence>
<sequence>MEDRCEFCKIAKAVVYCKPDMARLCLQCDCSVHSANPFSRRHLRSLICNRCISEPAIVRCLDEKLSLCQSCEFNGQGCNGTGHRRASLNFFSGCPSFTELSRIWSSILDSCSIRELSFELEQEGQWERGESRSFVGFTEGNVLNELEPPGAKFEPCVGNSSSIPMAFHADQPELFTKELHLPQQGLSPPKHIQICDGNDFGEGFNMDDVGLNLGNSSEVFGCSEIESKYRFEDVGVNPLPMQKNSVADSYNSNELAIEGRLRCFPSFLQRELFLKGDTETIEVDNLSIIILLCSFVQVLGLEQHDLRTLQSSCVAGLSNMTQGVNSRMSQVLPNPTCNRNLNIAFPIGQLNPSMSVSLSNLSCESSAGDYQDCGVSPIFLPGEPPWDTNLETGCPQARDQAKMRYKEKKKNRTFGKQIRYASRKARADTRKRVKGRFVKAGEVFDYSPSSSQQEVHET</sequence>
<keyword evidence="3" id="KW-0479">Metal-binding</keyword>
<evidence type="ECO:0000259" key="10">
    <source>
        <dbReference type="PROSITE" id="PS50119"/>
    </source>
</evidence>
<dbReference type="PANTHER" id="PTHR31717:SF46">
    <property type="entry name" value="CCT MOTIF FAMILY PROTEIN-RELATED"/>
    <property type="match status" value="1"/>
</dbReference>
<dbReference type="GO" id="GO:0005634">
    <property type="term" value="C:nucleus"/>
    <property type="evidence" value="ECO:0007669"/>
    <property type="project" value="UniProtKB-SubCell"/>
</dbReference>
<keyword evidence="13" id="KW-1185">Reference proteome</keyword>
<dbReference type="GO" id="GO:0008270">
    <property type="term" value="F:zinc ion binding"/>
    <property type="evidence" value="ECO:0007669"/>
    <property type="project" value="UniProtKB-KW"/>
</dbReference>
<dbReference type="OrthoDB" id="153872at2759"/>
<protein>
    <submittedName>
        <fullName evidence="12">Uncharacterized protein</fullName>
    </submittedName>
</protein>
<evidence type="ECO:0000256" key="7">
    <source>
        <dbReference type="ARBA" id="ARBA00023242"/>
    </source>
</evidence>
<name>A0A835LE26_9MAGN</name>
<dbReference type="InterPro" id="IPR010402">
    <property type="entry name" value="CCT_domain"/>
</dbReference>
<evidence type="ECO:0000256" key="8">
    <source>
        <dbReference type="PROSITE-ProRule" id="PRU00024"/>
    </source>
</evidence>
<dbReference type="GO" id="GO:0006355">
    <property type="term" value="P:regulation of DNA-templated transcription"/>
    <property type="evidence" value="ECO:0007669"/>
    <property type="project" value="UniProtKB-ARBA"/>
</dbReference>
<evidence type="ECO:0000256" key="3">
    <source>
        <dbReference type="ARBA" id="ARBA00022723"/>
    </source>
</evidence>
<dbReference type="Proteomes" id="UP000631114">
    <property type="component" value="Unassembled WGS sequence"/>
</dbReference>
<keyword evidence="7 9" id="KW-0539">Nucleus</keyword>
<dbReference type="CDD" id="cd19821">
    <property type="entry name" value="Bbox1_BBX-like"/>
    <property type="match status" value="1"/>
</dbReference>
<dbReference type="PROSITE" id="PS50119">
    <property type="entry name" value="ZF_BBOX"/>
    <property type="match status" value="1"/>
</dbReference>
<dbReference type="EMBL" id="JADFTS010000009">
    <property type="protein sequence ID" value="KAF9589057.1"/>
    <property type="molecule type" value="Genomic_DNA"/>
</dbReference>
<dbReference type="PROSITE" id="PS51017">
    <property type="entry name" value="CCT"/>
    <property type="match status" value="1"/>
</dbReference>
<evidence type="ECO:0000259" key="11">
    <source>
        <dbReference type="PROSITE" id="PS51017"/>
    </source>
</evidence>
<feature type="domain" description="B box-type" evidence="10">
    <location>
        <begin position="1"/>
        <end position="47"/>
    </location>
</feature>
<feature type="domain" description="CCT" evidence="11">
    <location>
        <begin position="398"/>
        <end position="440"/>
    </location>
</feature>
<evidence type="ECO:0000256" key="1">
    <source>
        <dbReference type="ARBA" id="ARBA00004123"/>
    </source>
</evidence>
<evidence type="ECO:0000256" key="6">
    <source>
        <dbReference type="ARBA" id="ARBA00022833"/>
    </source>
</evidence>
<accession>A0A835LE26</accession>
<keyword evidence="6" id="KW-0862">Zinc</keyword>
<evidence type="ECO:0000256" key="5">
    <source>
        <dbReference type="ARBA" id="ARBA00022771"/>
    </source>
</evidence>
<dbReference type="InterPro" id="IPR000315">
    <property type="entry name" value="Znf_B-box"/>
</dbReference>
<comment type="subcellular location">
    <subcellularLocation>
        <location evidence="1 9">Nucleus</location>
    </subcellularLocation>
</comment>
<organism evidence="12 13">
    <name type="scientific">Coptis chinensis</name>
    <dbReference type="NCBI Taxonomy" id="261450"/>
    <lineage>
        <taxon>Eukaryota</taxon>
        <taxon>Viridiplantae</taxon>
        <taxon>Streptophyta</taxon>
        <taxon>Embryophyta</taxon>
        <taxon>Tracheophyta</taxon>
        <taxon>Spermatophyta</taxon>
        <taxon>Magnoliopsida</taxon>
        <taxon>Ranunculales</taxon>
        <taxon>Ranunculaceae</taxon>
        <taxon>Coptidoideae</taxon>
        <taxon>Coptis</taxon>
    </lineage>
</organism>
<evidence type="ECO:0000256" key="4">
    <source>
        <dbReference type="ARBA" id="ARBA00022737"/>
    </source>
</evidence>
<dbReference type="InterPro" id="IPR049808">
    <property type="entry name" value="CONSTANS-like_Bbox1"/>
</dbReference>
<evidence type="ECO:0000256" key="2">
    <source>
        <dbReference type="ARBA" id="ARBA00010024"/>
    </source>
</evidence>
<evidence type="ECO:0000256" key="9">
    <source>
        <dbReference type="PROSITE-ProRule" id="PRU00357"/>
    </source>
</evidence>
<keyword evidence="4" id="KW-0677">Repeat</keyword>
<comment type="similarity">
    <text evidence="2">Belongs to the CONSTANS family.</text>
</comment>
<dbReference type="Pfam" id="PF06203">
    <property type="entry name" value="CCT"/>
    <property type="match status" value="1"/>
</dbReference>
<gene>
    <name evidence="12" type="ORF">IFM89_018319</name>
</gene>
<reference evidence="12 13" key="1">
    <citation type="submission" date="2020-10" db="EMBL/GenBank/DDBJ databases">
        <title>The Coptis chinensis genome and diversification of protoberbering-type alkaloids.</title>
        <authorList>
            <person name="Wang B."/>
            <person name="Shu S."/>
            <person name="Song C."/>
            <person name="Liu Y."/>
        </authorList>
    </citation>
    <scope>NUCLEOTIDE SEQUENCE [LARGE SCALE GENOMIC DNA]</scope>
    <source>
        <strain evidence="12">HL-2020</strain>
        <tissue evidence="12">Leaf</tissue>
    </source>
</reference>
<dbReference type="SMART" id="SM00336">
    <property type="entry name" value="BBOX"/>
    <property type="match status" value="1"/>
</dbReference>
<dbReference type="AlphaFoldDB" id="A0A835LE26"/>
<keyword evidence="5 8" id="KW-0863">Zinc-finger</keyword>
<dbReference type="PANTHER" id="PTHR31717">
    <property type="entry name" value="ZINC FINGER PROTEIN CONSTANS-LIKE 10"/>
    <property type="match status" value="1"/>
</dbReference>